<evidence type="ECO:0000256" key="2">
    <source>
        <dbReference type="SAM" id="SignalP"/>
    </source>
</evidence>
<evidence type="ECO:0000259" key="3">
    <source>
        <dbReference type="PROSITE" id="PS50234"/>
    </source>
</evidence>
<dbReference type="Gene3D" id="3.40.50.410">
    <property type="entry name" value="von Willebrand factor, type A domain"/>
    <property type="match status" value="1"/>
</dbReference>
<sequence>MSILIPKRFARRAPGLRAAMSAVAVLAAAMPAAQAQEAESASILILDASGSMWGQLKGGTTKIEVARDVMSEYFRTRNAAEPLGVIAYGHRRRGDCADIEVIAETGVQNAATLSSRVNQIRPNGMTPLTDALRMAQKQIPKTAERADIILVTDGLETCKADPCALAAELAAEGIEIRAHVVGFGLTEQEAASLSCIPEATGGLLLRPQTGQELSDALGQIAEAEPPPPTEAFFDIGPKAEAGHTYKVSYKGTAKNTDYAGFTRRGAPPPPVSGAYGVIGGGTTGNNPFSVTAPSEPGEYDLILAVPARGVIERQPIEVVAASNGFDAIGTVEPGKRFLFTWRGPDQVGQRIVIAKPGDPGKVYSKSWGYSLHKKGKMGLTAPAEPGIYELRYLSGKYEILFSRTFGVGVPYQDETQPTSAELSARAAAATQGAATQDDIPLVKATFRLPKGAAGEAVSWSAIPLDVPATDVWAPPRKQVSATGEFEPGRYEVSAVSDKGAEYRAVVDILPGAANDFTLTLAAAGGQTPAPAPAKPSPQPVSQGGGKAAASPDEAMKRLSGTPMKRGALSAAELEALLDPSKEN</sequence>
<reference evidence="4 5" key="1">
    <citation type="submission" date="2013-04" db="EMBL/GenBank/DDBJ databases">
        <title>Hyphomonas hirschiana VP5 Genome Sequencing.</title>
        <authorList>
            <person name="Lai Q."/>
            <person name="Shao Z."/>
        </authorList>
    </citation>
    <scope>NUCLEOTIDE SEQUENCE [LARGE SCALE GENOMIC DNA]</scope>
    <source>
        <strain evidence="4 5">VP5</strain>
    </source>
</reference>
<keyword evidence="5" id="KW-1185">Reference proteome</keyword>
<dbReference type="PATRIC" id="fig|1280951.3.peg.2743"/>
<dbReference type="SUPFAM" id="SSF53300">
    <property type="entry name" value="vWA-like"/>
    <property type="match status" value="1"/>
</dbReference>
<feature type="domain" description="VWFA" evidence="3">
    <location>
        <begin position="41"/>
        <end position="220"/>
    </location>
</feature>
<comment type="caution">
    <text evidence="4">The sequence shown here is derived from an EMBL/GenBank/DDBJ whole genome shotgun (WGS) entry which is preliminary data.</text>
</comment>
<evidence type="ECO:0000313" key="5">
    <source>
        <dbReference type="Proteomes" id="UP000025061"/>
    </source>
</evidence>
<feature type="signal peptide" evidence="2">
    <location>
        <begin position="1"/>
        <end position="35"/>
    </location>
</feature>
<dbReference type="InterPro" id="IPR002035">
    <property type="entry name" value="VWF_A"/>
</dbReference>
<dbReference type="RefSeq" id="WP_011647135.1">
    <property type="nucleotide sequence ID" value="NZ_ARYI01000012.1"/>
</dbReference>
<feature type="compositionally biased region" description="Pro residues" evidence="1">
    <location>
        <begin position="529"/>
        <end position="538"/>
    </location>
</feature>
<feature type="chain" id="PRO_5001578140" description="VWFA domain-containing protein" evidence="2">
    <location>
        <begin position="36"/>
        <end position="583"/>
    </location>
</feature>
<protein>
    <recommendedName>
        <fullName evidence="3">VWFA domain-containing protein</fullName>
    </recommendedName>
</protein>
<dbReference type="OrthoDB" id="9783818at2"/>
<dbReference type="SMART" id="SM00327">
    <property type="entry name" value="VWA"/>
    <property type="match status" value="1"/>
</dbReference>
<feature type="region of interest" description="Disordered" evidence="1">
    <location>
        <begin position="525"/>
        <end position="567"/>
    </location>
</feature>
<name>A0A059FJ08_9PROT</name>
<dbReference type="Pfam" id="PF13519">
    <property type="entry name" value="VWA_2"/>
    <property type="match status" value="1"/>
</dbReference>
<evidence type="ECO:0000256" key="1">
    <source>
        <dbReference type="SAM" id="MobiDB-lite"/>
    </source>
</evidence>
<proteinExistence type="predicted"/>
<gene>
    <name evidence="4" type="ORF">HHI_13625</name>
</gene>
<accession>A0A059FJ08</accession>
<dbReference type="Proteomes" id="UP000025061">
    <property type="component" value="Unassembled WGS sequence"/>
</dbReference>
<organism evidence="4 5">
    <name type="scientific">Hyphomonas hirschiana VP5</name>
    <dbReference type="NCBI Taxonomy" id="1280951"/>
    <lineage>
        <taxon>Bacteria</taxon>
        <taxon>Pseudomonadati</taxon>
        <taxon>Pseudomonadota</taxon>
        <taxon>Alphaproteobacteria</taxon>
        <taxon>Hyphomonadales</taxon>
        <taxon>Hyphomonadaceae</taxon>
        <taxon>Hyphomonas</taxon>
    </lineage>
</organism>
<evidence type="ECO:0000313" key="4">
    <source>
        <dbReference type="EMBL" id="KCZ90582.1"/>
    </source>
</evidence>
<dbReference type="EMBL" id="ARYI01000012">
    <property type="protein sequence ID" value="KCZ90582.1"/>
    <property type="molecule type" value="Genomic_DNA"/>
</dbReference>
<keyword evidence="2" id="KW-0732">Signal</keyword>
<dbReference type="AlphaFoldDB" id="A0A059FJ08"/>
<dbReference type="PROSITE" id="PS50234">
    <property type="entry name" value="VWFA"/>
    <property type="match status" value="1"/>
</dbReference>
<dbReference type="InterPro" id="IPR036465">
    <property type="entry name" value="vWFA_dom_sf"/>
</dbReference>